<feature type="compositionally biased region" description="Polar residues" evidence="1">
    <location>
        <begin position="216"/>
        <end position="229"/>
    </location>
</feature>
<dbReference type="Proteomes" id="UP000799118">
    <property type="component" value="Unassembled WGS sequence"/>
</dbReference>
<proteinExistence type="predicted"/>
<name>A0A6A4GTR2_9AGAR</name>
<accession>A0A6A4GTR2</accession>
<feature type="non-terminal residue" evidence="2">
    <location>
        <position position="1"/>
    </location>
</feature>
<keyword evidence="3" id="KW-1185">Reference proteome</keyword>
<feature type="region of interest" description="Disordered" evidence="1">
    <location>
        <begin position="284"/>
        <end position="368"/>
    </location>
</feature>
<organism evidence="2 3">
    <name type="scientific">Gymnopus androsaceus JB14</name>
    <dbReference type="NCBI Taxonomy" id="1447944"/>
    <lineage>
        <taxon>Eukaryota</taxon>
        <taxon>Fungi</taxon>
        <taxon>Dikarya</taxon>
        <taxon>Basidiomycota</taxon>
        <taxon>Agaricomycotina</taxon>
        <taxon>Agaricomycetes</taxon>
        <taxon>Agaricomycetidae</taxon>
        <taxon>Agaricales</taxon>
        <taxon>Marasmiineae</taxon>
        <taxon>Omphalotaceae</taxon>
        <taxon>Gymnopus</taxon>
    </lineage>
</organism>
<evidence type="ECO:0000313" key="2">
    <source>
        <dbReference type="EMBL" id="KAE9388793.1"/>
    </source>
</evidence>
<evidence type="ECO:0000256" key="1">
    <source>
        <dbReference type="SAM" id="MobiDB-lite"/>
    </source>
</evidence>
<gene>
    <name evidence="2" type="ORF">BT96DRAFT_1003853</name>
</gene>
<evidence type="ECO:0000313" key="3">
    <source>
        <dbReference type="Proteomes" id="UP000799118"/>
    </source>
</evidence>
<reference evidence="2" key="1">
    <citation type="journal article" date="2019" name="Environ. Microbiol.">
        <title>Fungal ecological strategies reflected in gene transcription - a case study of two litter decomposers.</title>
        <authorList>
            <person name="Barbi F."/>
            <person name="Kohler A."/>
            <person name="Barry K."/>
            <person name="Baskaran P."/>
            <person name="Daum C."/>
            <person name="Fauchery L."/>
            <person name="Ihrmark K."/>
            <person name="Kuo A."/>
            <person name="LaButti K."/>
            <person name="Lipzen A."/>
            <person name="Morin E."/>
            <person name="Grigoriev I.V."/>
            <person name="Henrissat B."/>
            <person name="Lindahl B."/>
            <person name="Martin F."/>
        </authorList>
    </citation>
    <scope>NUCLEOTIDE SEQUENCE</scope>
    <source>
        <strain evidence="2">JB14</strain>
    </source>
</reference>
<dbReference type="EMBL" id="ML769726">
    <property type="protein sequence ID" value="KAE9388793.1"/>
    <property type="molecule type" value="Genomic_DNA"/>
</dbReference>
<feature type="region of interest" description="Disordered" evidence="1">
    <location>
        <begin position="181"/>
        <end position="229"/>
    </location>
</feature>
<dbReference type="AlphaFoldDB" id="A0A6A4GTR2"/>
<protein>
    <submittedName>
        <fullName evidence="2">Uncharacterized protein</fullName>
    </submittedName>
</protein>
<sequence length="368" mass="39780">EVVKDPYALYRDLSAHLIESRKDTMLNDLKLRTQIPVDSEGLARFPTISDLDDASRSQLRQVYEIVQAGYTGSVDYNAIETNASDYYEPTLLPTHMKLKSAGITGGWFQDLFEYLMANYCSSGRVFMLKKPSLGASDVGNSPPPDLVTETAAPVAHLGTPEAEVVSSKAADDDLHAPLAATEQKTPEAPALPIPSPNTLNAAHPMTPLTDMDTAMASPSATSPLHSDSVDSNAAVDLSLDENNKALENMHNNEGEDWMDEPEDTESLDAETKFTALDADANVCMNHTDAGTSSGPDPEGNVGTDITKTNGKKGAGVKKPRERKAQVVQDEQVDTTHTSLRRSKRKIEQTEADNDGTNGTQRKHGKNRG</sequence>